<evidence type="ECO:0000313" key="2">
    <source>
        <dbReference type="EMBL" id="EIW51183.1"/>
    </source>
</evidence>
<dbReference type="RefSeq" id="XP_008045932.1">
    <property type="nucleotide sequence ID" value="XM_008047741.1"/>
</dbReference>
<organism evidence="2 3">
    <name type="scientific">Trametes versicolor (strain FP-101664)</name>
    <name type="common">White-rot fungus</name>
    <name type="synonym">Coriolus versicolor</name>
    <dbReference type="NCBI Taxonomy" id="717944"/>
    <lineage>
        <taxon>Eukaryota</taxon>
        <taxon>Fungi</taxon>
        <taxon>Dikarya</taxon>
        <taxon>Basidiomycota</taxon>
        <taxon>Agaricomycotina</taxon>
        <taxon>Agaricomycetes</taxon>
        <taxon>Polyporales</taxon>
        <taxon>Polyporaceae</taxon>
        <taxon>Trametes</taxon>
    </lineage>
</organism>
<protein>
    <submittedName>
        <fullName evidence="2">Uncharacterized protein</fullName>
    </submittedName>
</protein>
<keyword evidence="3" id="KW-1185">Reference proteome</keyword>
<feature type="compositionally biased region" description="Low complexity" evidence="1">
    <location>
        <begin position="71"/>
        <end position="86"/>
    </location>
</feature>
<gene>
    <name evidence="2" type="ORF">TRAVEDRAFT_32640</name>
</gene>
<accession>R7S613</accession>
<reference evidence="3" key="1">
    <citation type="journal article" date="2012" name="Science">
        <title>The Paleozoic origin of enzymatic lignin decomposition reconstructed from 31 fungal genomes.</title>
        <authorList>
            <person name="Floudas D."/>
            <person name="Binder M."/>
            <person name="Riley R."/>
            <person name="Barry K."/>
            <person name="Blanchette R.A."/>
            <person name="Henrissat B."/>
            <person name="Martinez A.T."/>
            <person name="Otillar R."/>
            <person name="Spatafora J.W."/>
            <person name="Yadav J.S."/>
            <person name="Aerts A."/>
            <person name="Benoit I."/>
            <person name="Boyd A."/>
            <person name="Carlson A."/>
            <person name="Copeland A."/>
            <person name="Coutinho P.M."/>
            <person name="de Vries R.P."/>
            <person name="Ferreira P."/>
            <person name="Findley K."/>
            <person name="Foster B."/>
            <person name="Gaskell J."/>
            <person name="Glotzer D."/>
            <person name="Gorecki P."/>
            <person name="Heitman J."/>
            <person name="Hesse C."/>
            <person name="Hori C."/>
            <person name="Igarashi K."/>
            <person name="Jurgens J.A."/>
            <person name="Kallen N."/>
            <person name="Kersten P."/>
            <person name="Kohler A."/>
            <person name="Kuees U."/>
            <person name="Kumar T.K.A."/>
            <person name="Kuo A."/>
            <person name="LaButti K."/>
            <person name="Larrondo L.F."/>
            <person name="Lindquist E."/>
            <person name="Ling A."/>
            <person name="Lombard V."/>
            <person name="Lucas S."/>
            <person name="Lundell T."/>
            <person name="Martin R."/>
            <person name="McLaughlin D.J."/>
            <person name="Morgenstern I."/>
            <person name="Morin E."/>
            <person name="Murat C."/>
            <person name="Nagy L.G."/>
            <person name="Nolan M."/>
            <person name="Ohm R.A."/>
            <person name="Patyshakuliyeva A."/>
            <person name="Rokas A."/>
            <person name="Ruiz-Duenas F.J."/>
            <person name="Sabat G."/>
            <person name="Salamov A."/>
            <person name="Samejima M."/>
            <person name="Schmutz J."/>
            <person name="Slot J.C."/>
            <person name="St John F."/>
            <person name="Stenlid J."/>
            <person name="Sun H."/>
            <person name="Sun S."/>
            <person name="Syed K."/>
            <person name="Tsang A."/>
            <person name="Wiebenga A."/>
            <person name="Young D."/>
            <person name="Pisabarro A."/>
            <person name="Eastwood D.C."/>
            <person name="Martin F."/>
            <person name="Cullen D."/>
            <person name="Grigoriev I.V."/>
            <person name="Hibbett D.S."/>
        </authorList>
    </citation>
    <scope>NUCLEOTIDE SEQUENCE [LARGE SCALE GENOMIC DNA]</scope>
    <source>
        <strain evidence="3">FP-101664</strain>
    </source>
</reference>
<sequence>MRRATHAFPTLPLACQGPCDLEPPRCLSSPLCEARILTLALAREIPQNREHARGADIPSLAGSFTHRLPVPTSTPTSTPPHHTAAPEFRAATDRSCARGAHGTSRSSTSCAPY</sequence>
<name>R7S613_TRAVS</name>
<dbReference type="AlphaFoldDB" id="R7S613"/>
<proteinExistence type="predicted"/>
<feature type="non-terminal residue" evidence="2">
    <location>
        <position position="113"/>
    </location>
</feature>
<dbReference type="KEGG" id="tvs:TRAVEDRAFT_32640"/>
<evidence type="ECO:0000313" key="3">
    <source>
        <dbReference type="Proteomes" id="UP000054317"/>
    </source>
</evidence>
<feature type="compositionally biased region" description="Polar residues" evidence="1">
    <location>
        <begin position="103"/>
        <end position="113"/>
    </location>
</feature>
<evidence type="ECO:0000256" key="1">
    <source>
        <dbReference type="SAM" id="MobiDB-lite"/>
    </source>
</evidence>
<feature type="region of interest" description="Disordered" evidence="1">
    <location>
        <begin position="45"/>
        <end position="113"/>
    </location>
</feature>
<dbReference type="Proteomes" id="UP000054317">
    <property type="component" value="Unassembled WGS sequence"/>
</dbReference>
<dbReference type="EMBL" id="JH711977">
    <property type="protein sequence ID" value="EIW51183.1"/>
    <property type="molecule type" value="Genomic_DNA"/>
</dbReference>
<dbReference type="GeneID" id="19413722"/>